<dbReference type="RefSeq" id="WP_147134455.1">
    <property type="nucleotide sequence ID" value="NZ_BAABIJ010000001.1"/>
</dbReference>
<dbReference type="SUPFAM" id="SSF52777">
    <property type="entry name" value="CoA-dependent acyltransferases"/>
    <property type="match status" value="2"/>
</dbReference>
<comment type="cofactor">
    <cofactor evidence="1">
        <name>pantetheine 4'-phosphate</name>
        <dbReference type="ChEBI" id="CHEBI:47942"/>
    </cofactor>
</comment>
<dbReference type="Pfam" id="PF13193">
    <property type="entry name" value="AMP-binding_C"/>
    <property type="match status" value="1"/>
</dbReference>
<dbReference type="InterPro" id="IPR020806">
    <property type="entry name" value="PKS_PP-bd"/>
</dbReference>
<proteinExistence type="predicted"/>
<dbReference type="CDD" id="cd19531">
    <property type="entry name" value="LCL_NRPS-like"/>
    <property type="match status" value="1"/>
</dbReference>
<name>A0A562VCJ0_9ACTN</name>
<organism evidence="7 8">
    <name type="scientific">Stackebrandtia albiflava</name>
    <dbReference type="NCBI Taxonomy" id="406432"/>
    <lineage>
        <taxon>Bacteria</taxon>
        <taxon>Bacillati</taxon>
        <taxon>Actinomycetota</taxon>
        <taxon>Actinomycetes</taxon>
        <taxon>Glycomycetales</taxon>
        <taxon>Glycomycetaceae</taxon>
        <taxon>Stackebrandtia</taxon>
    </lineage>
</organism>
<dbReference type="InterPro" id="IPR023213">
    <property type="entry name" value="CAT-like_dom_sf"/>
</dbReference>
<evidence type="ECO:0000256" key="2">
    <source>
        <dbReference type="ARBA" id="ARBA00022450"/>
    </source>
</evidence>
<dbReference type="NCBIfam" id="TIGR01733">
    <property type="entry name" value="AA-adenyl-dom"/>
    <property type="match status" value="1"/>
</dbReference>
<dbReference type="NCBIfam" id="TIGR01746">
    <property type="entry name" value="Thioester-redct"/>
    <property type="match status" value="1"/>
</dbReference>
<dbReference type="InterPro" id="IPR025110">
    <property type="entry name" value="AMP-bd_C"/>
</dbReference>
<evidence type="ECO:0000259" key="6">
    <source>
        <dbReference type="PROSITE" id="PS50075"/>
    </source>
</evidence>
<dbReference type="Gene3D" id="3.40.50.720">
    <property type="entry name" value="NAD(P)-binding Rossmann-like Domain"/>
    <property type="match status" value="1"/>
</dbReference>
<feature type="domain" description="Carrier" evidence="6">
    <location>
        <begin position="956"/>
        <end position="1031"/>
    </location>
</feature>
<dbReference type="Gene3D" id="1.10.1200.10">
    <property type="entry name" value="ACP-like"/>
    <property type="match status" value="1"/>
</dbReference>
<evidence type="ECO:0000256" key="4">
    <source>
        <dbReference type="ARBA" id="ARBA00022598"/>
    </source>
</evidence>
<dbReference type="OrthoDB" id="2472181at2"/>
<evidence type="ECO:0000256" key="1">
    <source>
        <dbReference type="ARBA" id="ARBA00001957"/>
    </source>
</evidence>
<keyword evidence="8" id="KW-1185">Reference proteome</keyword>
<keyword evidence="2" id="KW-0596">Phosphopantetheine</keyword>
<feature type="region of interest" description="Disordered" evidence="5">
    <location>
        <begin position="934"/>
        <end position="957"/>
    </location>
</feature>
<dbReference type="CDD" id="cd05235">
    <property type="entry name" value="SDR_e1"/>
    <property type="match status" value="1"/>
</dbReference>
<dbReference type="SUPFAM" id="SSF51735">
    <property type="entry name" value="NAD(P)-binding Rossmann-fold domains"/>
    <property type="match status" value="1"/>
</dbReference>
<sequence length="1415" mass="152181">MTEHPMSAEQESIWLNDQFDGTASRYVESWNHRFDGRLDADAVAAALDGIVARHESLRSTLTLRDGRPVQRVMPPMPVPLRVREVTVDGVDAAMTEAVSTAVPLDEAPLLRATMLHVDDGQTVLLVTIHHAVVDGWCFRLLDEEFGERYRAHLEGRDPGIPPLPVTFGEYARRQRATPPRPEDVDYWRERMAGAPAESAVPGDRPRPVVLSHHGGRVTFRVPPKRVEAVRRLCRSVKVTPFVVYAAVLSVLVARSSGQDDVVIGTPVSRRDEPDLQDVIACLTDVMPVRQRMADGDRFRDVLARTKAAMREAMRHKAVPGITLVRMQDAPRSRSMFPMFQVVLTVDDADSPGPGLPGLTAERVQVHGGTAKFDLFFNLVPAGDGMTGLLEYSTDLYDPATARRIADRFIHLLEVAVASPDAPVRSLAILPESESVTLDAWGRGDPAGTAAPLPETVRAVARRRPEAVAVRHGDVAVTYREFDAAVRQVAAALHAGGFTGRRIGVHLGRSVDAVVAVAGVMAAGACVVPLDPGYPADRIRFMSRDADLALTISEDVPADRPSGDAPVWTMKELADAVGDEPPAVAPEDPAYLVYTSGSTGVPKGVPVSHRLLSNVADWQGRVSSPEGSGVTAQFAPLSFDVAFQETYATWAAGGTLVLVDESSRRDPRRLFALLNRHRVARLFLPYVALQHIAEYAAVHRLECPTLREVVCAGEQLFVTPAIRRFFVAHPEATLENQYGPSETHVVTRHRLTGSPLRWPDRPPIGRPVPGARVRILAEDLSPVPIGTTGELCLSVPGMAAGYLRSTAESAGRFFTDGEGNRWYRSGDFGRYGPDGLIEFAGRRDRQVKIRGHRVEPGEVESAVRAQPGVSEAAVVVEAGTEPSDGRLVAYFVPDGTAGPDGRALRARLRDVLPGYLVPALCVPIDAMPLTPSGKVDRAALPGTRTVPSSSPADRAEPRWTATRSAVAAMWTELLGGSDYGLDDDFFTVGGDSLSAVRLLVRLREAYGVQIGLDAVFASPTVARLADLVDGLGGTAAHDPVPVPVLDRRVVPAADVRHGTGCESVLLTGATGFLGAYLLRDLLRSTDAVVHCLVRAADGTEGVGRLRANLSRYGLWDDATADRVRVVTGDLASPAFGLPDEEWHRLTDGVDLVVHSGAAVNLVHSDSRLRAANVSGTAEVLRLAAERRTVPVHHVSTVGVYGHRSGNVTDGDPIADGGGLRNGYARTKWAAERLVSQARSRGLPVSVYRPTRISGDTLGGAGPTGDYLWLLLKGCLQVGAVPEGLGGRFDLVPVDHVSGAIVSLATGTVPAGRDWLLSGRRTVWFDEIVDLTRELGHRPRTVPPSRWRRMVEADPRNAAYPLLGVISEGGGDGPLFESDATARALSGTGIPDPVVGTELLRRYLRTYTADGFLPAAP</sequence>
<gene>
    <name evidence="7" type="ORF">LX16_1279</name>
</gene>
<dbReference type="InterPro" id="IPR036736">
    <property type="entry name" value="ACP-like_sf"/>
</dbReference>
<dbReference type="GO" id="GO:0008610">
    <property type="term" value="P:lipid biosynthetic process"/>
    <property type="evidence" value="ECO:0007669"/>
    <property type="project" value="UniProtKB-ARBA"/>
</dbReference>
<reference evidence="7 8" key="1">
    <citation type="journal article" date="2013" name="Stand. Genomic Sci.">
        <title>Genomic Encyclopedia of Type Strains, Phase I: The one thousand microbial genomes (KMG-I) project.</title>
        <authorList>
            <person name="Kyrpides N.C."/>
            <person name="Woyke T."/>
            <person name="Eisen J.A."/>
            <person name="Garrity G."/>
            <person name="Lilburn T.G."/>
            <person name="Beck B.J."/>
            <person name="Whitman W.B."/>
            <person name="Hugenholtz P."/>
            <person name="Klenk H.P."/>
        </authorList>
    </citation>
    <scope>NUCLEOTIDE SEQUENCE [LARGE SCALE GENOMIC DNA]</scope>
    <source>
        <strain evidence="7 8">DSM 45044</strain>
    </source>
</reference>
<evidence type="ECO:0000313" key="8">
    <source>
        <dbReference type="Proteomes" id="UP000321617"/>
    </source>
</evidence>
<dbReference type="InterPro" id="IPR020845">
    <property type="entry name" value="AMP-binding_CS"/>
</dbReference>
<dbReference type="InterPro" id="IPR010071">
    <property type="entry name" value="AA_adenyl_dom"/>
</dbReference>
<dbReference type="Gene3D" id="3.30.559.30">
    <property type="entry name" value="Nonribosomal peptide synthetase, condensation domain"/>
    <property type="match status" value="1"/>
</dbReference>
<dbReference type="Gene3D" id="3.30.559.10">
    <property type="entry name" value="Chloramphenicol acetyltransferase-like domain"/>
    <property type="match status" value="1"/>
</dbReference>
<dbReference type="GO" id="GO:0043041">
    <property type="term" value="P:amino acid activation for nonribosomal peptide biosynthetic process"/>
    <property type="evidence" value="ECO:0007669"/>
    <property type="project" value="TreeGrafter"/>
</dbReference>
<comment type="caution">
    <text evidence="7">The sequence shown here is derived from an EMBL/GenBank/DDBJ whole genome shotgun (WGS) entry which is preliminary data.</text>
</comment>
<dbReference type="Pfam" id="PF00668">
    <property type="entry name" value="Condensation"/>
    <property type="match status" value="1"/>
</dbReference>
<dbReference type="SUPFAM" id="SSF56801">
    <property type="entry name" value="Acetyl-CoA synthetase-like"/>
    <property type="match status" value="1"/>
</dbReference>
<dbReference type="InterPro" id="IPR009081">
    <property type="entry name" value="PP-bd_ACP"/>
</dbReference>
<keyword evidence="4" id="KW-0436">Ligase</keyword>
<dbReference type="GO" id="GO:0031177">
    <property type="term" value="F:phosphopantetheine binding"/>
    <property type="evidence" value="ECO:0007669"/>
    <property type="project" value="InterPro"/>
</dbReference>
<dbReference type="InterPro" id="IPR000873">
    <property type="entry name" value="AMP-dep_synth/lig_dom"/>
</dbReference>
<dbReference type="PANTHER" id="PTHR45527">
    <property type="entry name" value="NONRIBOSOMAL PEPTIDE SYNTHETASE"/>
    <property type="match status" value="1"/>
</dbReference>
<dbReference type="InterPro" id="IPR042099">
    <property type="entry name" value="ANL_N_sf"/>
</dbReference>
<accession>A0A562VCJ0</accession>
<dbReference type="InterPro" id="IPR045851">
    <property type="entry name" value="AMP-bd_C_sf"/>
</dbReference>
<dbReference type="InterPro" id="IPR010080">
    <property type="entry name" value="Thioester_reductase-like_dom"/>
</dbReference>
<keyword evidence="3" id="KW-0597">Phosphoprotein</keyword>
<dbReference type="Gene3D" id="3.40.50.12780">
    <property type="entry name" value="N-terminal domain of ligase-like"/>
    <property type="match status" value="1"/>
</dbReference>
<dbReference type="PROSITE" id="PS50075">
    <property type="entry name" value="CARRIER"/>
    <property type="match status" value="1"/>
</dbReference>
<dbReference type="InterPro" id="IPR013120">
    <property type="entry name" value="FAR_NAD-bd"/>
</dbReference>
<dbReference type="EMBL" id="VLLL01000005">
    <property type="protein sequence ID" value="TWJ15568.1"/>
    <property type="molecule type" value="Genomic_DNA"/>
</dbReference>
<evidence type="ECO:0000256" key="5">
    <source>
        <dbReference type="SAM" id="MobiDB-lite"/>
    </source>
</evidence>
<dbReference type="PROSITE" id="PS00012">
    <property type="entry name" value="PHOSPHOPANTETHEINE"/>
    <property type="match status" value="1"/>
</dbReference>
<dbReference type="PANTHER" id="PTHR45527:SF1">
    <property type="entry name" value="FATTY ACID SYNTHASE"/>
    <property type="match status" value="1"/>
</dbReference>
<dbReference type="GO" id="GO:0044550">
    <property type="term" value="P:secondary metabolite biosynthetic process"/>
    <property type="evidence" value="ECO:0007669"/>
    <property type="project" value="TreeGrafter"/>
</dbReference>
<dbReference type="InterPro" id="IPR036291">
    <property type="entry name" value="NAD(P)-bd_dom_sf"/>
</dbReference>
<evidence type="ECO:0000256" key="3">
    <source>
        <dbReference type="ARBA" id="ARBA00022553"/>
    </source>
</evidence>
<dbReference type="GO" id="GO:0005737">
    <property type="term" value="C:cytoplasm"/>
    <property type="evidence" value="ECO:0007669"/>
    <property type="project" value="TreeGrafter"/>
</dbReference>
<protein>
    <submittedName>
        <fullName evidence="7">Amino acid adenylation domain-containing protein/thioester reductase-like protein</fullName>
    </submittedName>
</protein>
<dbReference type="GO" id="GO:0016874">
    <property type="term" value="F:ligase activity"/>
    <property type="evidence" value="ECO:0007669"/>
    <property type="project" value="UniProtKB-KW"/>
</dbReference>
<dbReference type="Pfam" id="PF00550">
    <property type="entry name" value="PP-binding"/>
    <property type="match status" value="1"/>
</dbReference>
<dbReference type="SUPFAM" id="SSF47336">
    <property type="entry name" value="ACP-like"/>
    <property type="match status" value="1"/>
</dbReference>
<dbReference type="Gene3D" id="3.30.300.30">
    <property type="match status" value="1"/>
</dbReference>
<dbReference type="Proteomes" id="UP000321617">
    <property type="component" value="Unassembled WGS sequence"/>
</dbReference>
<dbReference type="SMART" id="SM00823">
    <property type="entry name" value="PKS_PP"/>
    <property type="match status" value="1"/>
</dbReference>
<dbReference type="Pfam" id="PF00501">
    <property type="entry name" value="AMP-binding"/>
    <property type="match status" value="1"/>
</dbReference>
<dbReference type="InterPro" id="IPR001242">
    <property type="entry name" value="Condensation_dom"/>
</dbReference>
<dbReference type="Pfam" id="PF07993">
    <property type="entry name" value="NAD_binding_4"/>
    <property type="match status" value="1"/>
</dbReference>
<dbReference type="PROSITE" id="PS00455">
    <property type="entry name" value="AMP_BINDING"/>
    <property type="match status" value="1"/>
</dbReference>
<dbReference type="InterPro" id="IPR006162">
    <property type="entry name" value="Ppantetheine_attach_site"/>
</dbReference>
<evidence type="ECO:0000313" key="7">
    <source>
        <dbReference type="EMBL" id="TWJ15568.1"/>
    </source>
</evidence>